<dbReference type="EMBL" id="CAJVPK010000245">
    <property type="protein sequence ID" value="CAG8482163.1"/>
    <property type="molecule type" value="Genomic_DNA"/>
</dbReference>
<dbReference type="AlphaFoldDB" id="A0A9N8WDL9"/>
<dbReference type="OrthoDB" id="2410835at2759"/>
<comment type="caution">
    <text evidence="1">The sequence shown here is derived from an EMBL/GenBank/DDBJ whole genome shotgun (WGS) entry which is preliminary data.</text>
</comment>
<dbReference type="Proteomes" id="UP000789706">
    <property type="component" value="Unassembled WGS sequence"/>
</dbReference>
<name>A0A9N8WDL9_9GLOM</name>
<gene>
    <name evidence="1" type="ORF">DEBURN_LOCUS3723</name>
</gene>
<evidence type="ECO:0000313" key="2">
    <source>
        <dbReference type="Proteomes" id="UP000789706"/>
    </source>
</evidence>
<dbReference type="Gene3D" id="3.80.10.10">
    <property type="entry name" value="Ribonuclease Inhibitor"/>
    <property type="match status" value="1"/>
</dbReference>
<dbReference type="InterPro" id="IPR032675">
    <property type="entry name" value="LRR_dom_sf"/>
</dbReference>
<reference evidence="1" key="1">
    <citation type="submission" date="2021-06" db="EMBL/GenBank/DDBJ databases">
        <authorList>
            <person name="Kallberg Y."/>
            <person name="Tangrot J."/>
            <person name="Rosling A."/>
        </authorList>
    </citation>
    <scope>NUCLEOTIDE SEQUENCE</scope>
    <source>
        <strain evidence="1">AZ414A</strain>
    </source>
</reference>
<sequence length="367" mass="43081">MSPPPFPPEIYQNIFKLFDYKTLYKSIYVSRLWCLEYGTPVILDYHNLDQSLNPIFIKLENFSRLSKLKRFSCRADTTPELIYTISKVSRELLQIDIQQGSDDEALCALVNSQNNLQEFEMSTCLEAKKVLTAILKKSRTLRKITIVGGSMISFDFFFQCPNLEELTLKFPMKIPGSERKWVQYNDFENDFTNWNNNNNDEYHIHLLAVLYGQTLQYRNVYSSQRYEREKCENHPIKLFKLEIHRSYQNIIKIINLIKTSNSKLLILNLDLPNPKDPENYSHLLSTIINYCPNLVNINLYIPTQSLSFISNLFRSVIPRNIRFLALGIQTWKFQAVALDNFLQHCENRIDNLPFNFAIDTNCEPVKE</sequence>
<keyword evidence="2" id="KW-1185">Reference proteome</keyword>
<proteinExistence type="predicted"/>
<organism evidence="1 2">
    <name type="scientific">Diversispora eburnea</name>
    <dbReference type="NCBI Taxonomy" id="1213867"/>
    <lineage>
        <taxon>Eukaryota</taxon>
        <taxon>Fungi</taxon>
        <taxon>Fungi incertae sedis</taxon>
        <taxon>Mucoromycota</taxon>
        <taxon>Glomeromycotina</taxon>
        <taxon>Glomeromycetes</taxon>
        <taxon>Diversisporales</taxon>
        <taxon>Diversisporaceae</taxon>
        <taxon>Diversispora</taxon>
    </lineage>
</organism>
<protein>
    <submittedName>
        <fullName evidence="1">11285_t:CDS:1</fullName>
    </submittedName>
</protein>
<accession>A0A9N8WDL9</accession>
<evidence type="ECO:0000313" key="1">
    <source>
        <dbReference type="EMBL" id="CAG8482163.1"/>
    </source>
</evidence>